<feature type="transmembrane region" description="Helical" evidence="7">
    <location>
        <begin position="110"/>
        <end position="128"/>
    </location>
</feature>
<dbReference type="GeneID" id="59323056"/>
<dbReference type="InterPro" id="IPR011701">
    <property type="entry name" value="MFS"/>
</dbReference>
<keyword evidence="2" id="KW-0813">Transport</keyword>
<dbReference type="PANTHER" id="PTHR43791">
    <property type="entry name" value="PERMEASE-RELATED"/>
    <property type="match status" value="1"/>
</dbReference>
<evidence type="ECO:0000256" key="6">
    <source>
        <dbReference type="ARBA" id="ARBA00023180"/>
    </source>
</evidence>
<dbReference type="PANTHER" id="PTHR43791:SF103">
    <property type="entry name" value="MAJOR FACILITATOR SUPERFAMILY (MFS) PROFILE DOMAIN-CONTAINING PROTEIN-RELATED"/>
    <property type="match status" value="1"/>
</dbReference>
<gene>
    <name evidence="8" type="ORF">FSUBG_9788</name>
</gene>
<evidence type="ECO:0000313" key="8">
    <source>
        <dbReference type="EMBL" id="KAF5593553.1"/>
    </source>
</evidence>
<feature type="transmembrane region" description="Helical" evidence="7">
    <location>
        <begin position="329"/>
        <end position="349"/>
    </location>
</feature>
<keyword evidence="3 7" id="KW-0812">Transmembrane</keyword>
<protein>
    <submittedName>
        <fullName evidence="8">Major facilitator superfamily transporter</fullName>
    </submittedName>
</protein>
<feature type="transmembrane region" description="Helical" evidence="7">
    <location>
        <begin position="167"/>
        <end position="192"/>
    </location>
</feature>
<evidence type="ECO:0000256" key="4">
    <source>
        <dbReference type="ARBA" id="ARBA00022989"/>
    </source>
</evidence>
<accession>A0A8H5UPC7</accession>
<keyword evidence="6" id="KW-0325">Glycoprotein</keyword>
<evidence type="ECO:0000256" key="2">
    <source>
        <dbReference type="ARBA" id="ARBA00022448"/>
    </source>
</evidence>
<dbReference type="RefSeq" id="XP_036534724.1">
    <property type="nucleotide sequence ID" value="XM_036688338.1"/>
</dbReference>
<feature type="transmembrane region" description="Helical" evidence="7">
    <location>
        <begin position="75"/>
        <end position="98"/>
    </location>
</feature>
<evidence type="ECO:0000313" key="9">
    <source>
        <dbReference type="Proteomes" id="UP000547976"/>
    </source>
</evidence>
<evidence type="ECO:0000256" key="5">
    <source>
        <dbReference type="ARBA" id="ARBA00023136"/>
    </source>
</evidence>
<evidence type="ECO:0000256" key="1">
    <source>
        <dbReference type="ARBA" id="ARBA00004141"/>
    </source>
</evidence>
<dbReference type="EMBL" id="JAAOAV010000156">
    <property type="protein sequence ID" value="KAF5593553.1"/>
    <property type="molecule type" value="Genomic_DNA"/>
</dbReference>
<dbReference type="InterPro" id="IPR036259">
    <property type="entry name" value="MFS_trans_sf"/>
</dbReference>
<dbReference type="Proteomes" id="UP000547976">
    <property type="component" value="Unassembled WGS sequence"/>
</dbReference>
<dbReference type="OrthoDB" id="5073847at2759"/>
<feature type="transmembrane region" description="Helical" evidence="7">
    <location>
        <begin position="236"/>
        <end position="259"/>
    </location>
</feature>
<feature type="transmembrane region" description="Helical" evidence="7">
    <location>
        <begin position="393"/>
        <end position="410"/>
    </location>
</feature>
<dbReference type="GO" id="GO:0022857">
    <property type="term" value="F:transmembrane transporter activity"/>
    <property type="evidence" value="ECO:0007669"/>
    <property type="project" value="InterPro"/>
</dbReference>
<reference evidence="8 9" key="1">
    <citation type="submission" date="2020-05" db="EMBL/GenBank/DDBJ databases">
        <title>Identification and distribution of gene clusters putatively required for synthesis of sphingolipid metabolism inhibitors in phylogenetically diverse species of the filamentous fungus Fusarium.</title>
        <authorList>
            <person name="Kim H.-S."/>
            <person name="Busman M."/>
            <person name="Brown D.W."/>
            <person name="Divon H."/>
            <person name="Uhlig S."/>
            <person name="Proctor R.H."/>
        </authorList>
    </citation>
    <scope>NUCLEOTIDE SEQUENCE [LARGE SCALE GENOMIC DNA]</scope>
    <source>
        <strain evidence="8 9">NRRL 66333</strain>
    </source>
</reference>
<feature type="transmembrane region" description="Helical" evidence="7">
    <location>
        <begin position="271"/>
        <end position="295"/>
    </location>
</feature>
<proteinExistence type="predicted"/>
<comment type="subcellular location">
    <subcellularLocation>
        <location evidence="1">Membrane</location>
        <topology evidence="1">Multi-pass membrane protein</topology>
    </subcellularLocation>
</comment>
<organism evidence="8 9">
    <name type="scientific">Gibberella subglutinans</name>
    <name type="common">Fusarium subglutinans</name>
    <dbReference type="NCBI Taxonomy" id="42677"/>
    <lineage>
        <taxon>Eukaryota</taxon>
        <taxon>Fungi</taxon>
        <taxon>Dikarya</taxon>
        <taxon>Ascomycota</taxon>
        <taxon>Pezizomycotina</taxon>
        <taxon>Sordariomycetes</taxon>
        <taxon>Hypocreomycetidae</taxon>
        <taxon>Hypocreales</taxon>
        <taxon>Nectriaceae</taxon>
        <taxon>Fusarium</taxon>
        <taxon>Fusarium fujikuroi species complex</taxon>
    </lineage>
</organism>
<dbReference type="GO" id="GO:0016020">
    <property type="term" value="C:membrane"/>
    <property type="evidence" value="ECO:0007669"/>
    <property type="project" value="UniProtKB-SubCell"/>
</dbReference>
<keyword evidence="5 7" id="KW-0472">Membrane</keyword>
<keyword evidence="9" id="KW-1185">Reference proteome</keyword>
<comment type="caution">
    <text evidence="8">The sequence shown here is derived from an EMBL/GenBank/DDBJ whole genome shotgun (WGS) entry which is preliminary data.</text>
</comment>
<feature type="transmembrane region" description="Helical" evidence="7">
    <location>
        <begin position="361"/>
        <end position="381"/>
    </location>
</feature>
<sequence length="462" mass="51537">MDQDGKKQYAGSEDTGSVIERISPEDDLRIRRTLERWLLPVMALSYAFQYLDKSALASTAILGLRTDLKLTGNKYSWASSICYFGYLIASYPAGLMMVKWKVGKSITLSILIWGAVLMVTAACHNAAGLLATRFFLGVAESAIAPGLTIMISMFYKRKEQPLCHAAWFLGNTTAGALGGLLNFGIGHIRIIAPWKLLSKEDREKAVIRVKDNLTGIKSNELKWDQFKEDLTDPKTWFLFFLQIGLNIPNGGITSFRSIILQGIGFSTFQTLLLQMAPYGLQLILVIVCTVGSRIWEGTRTYWMMMCFALALVGAALVRELPEHDRWGRYAGTCLMGGYSGCFPLVMSLMSGNVGGFTKKTTVNALVFIAYCAGNIIGPQLFFAREAPRYDSGFAAMMVSLSACFVLSYTFRRYFIWVNKNRDLEEATMDMADADPVSREALSEAMAMDDKTDTQIRNFRYVY</sequence>
<dbReference type="SUPFAM" id="SSF103473">
    <property type="entry name" value="MFS general substrate transporter"/>
    <property type="match status" value="1"/>
</dbReference>
<feature type="transmembrane region" description="Helical" evidence="7">
    <location>
        <begin position="134"/>
        <end position="155"/>
    </location>
</feature>
<keyword evidence="4 7" id="KW-1133">Transmembrane helix</keyword>
<evidence type="ECO:0000256" key="3">
    <source>
        <dbReference type="ARBA" id="ARBA00022692"/>
    </source>
</evidence>
<evidence type="ECO:0000256" key="7">
    <source>
        <dbReference type="SAM" id="Phobius"/>
    </source>
</evidence>
<dbReference type="AlphaFoldDB" id="A0A8H5UPC7"/>
<dbReference type="Gene3D" id="1.20.1250.20">
    <property type="entry name" value="MFS general substrate transporter like domains"/>
    <property type="match status" value="2"/>
</dbReference>
<feature type="transmembrane region" description="Helical" evidence="7">
    <location>
        <begin position="301"/>
        <end position="317"/>
    </location>
</feature>
<dbReference type="Pfam" id="PF07690">
    <property type="entry name" value="MFS_1"/>
    <property type="match status" value="1"/>
</dbReference>
<name>A0A8H5UPC7_GIBSU</name>